<name>A0A445MGF0_ENSVE</name>
<dbReference type="InterPro" id="IPR029131">
    <property type="entry name" value="HAUS5"/>
</dbReference>
<dbReference type="Proteomes" id="UP000290560">
    <property type="component" value="Unassembled WGS sequence"/>
</dbReference>
<dbReference type="GO" id="GO:0005876">
    <property type="term" value="C:spindle microtubule"/>
    <property type="evidence" value="ECO:0007669"/>
    <property type="project" value="InterPro"/>
</dbReference>
<dbReference type="GO" id="GO:0051225">
    <property type="term" value="P:spindle assembly"/>
    <property type="evidence" value="ECO:0007669"/>
    <property type="project" value="InterPro"/>
</dbReference>
<proteinExistence type="predicted"/>
<sequence>MEMRKVACAVLVAAASATGALAAEAPAPGPASSSFAVTPAVGAVIGASSDHSESLSHSANMGRREVLQSVIKARLASDLASIRTCRMFSSVRSRGGRAAEIVKERHLRLNAFTPRSCATHERYPSSGGRLARAHESATPRPEAILEWLLREMAYPSPPPSPDQLRKICRRNIVPVWSFLLHRVRSERTVATARRNMLVNGVVPSSASVEVWRGRRTEKEKGPAIF</sequence>
<evidence type="ECO:0000313" key="2">
    <source>
        <dbReference type="EMBL" id="RZR73276.1"/>
    </source>
</evidence>
<organism evidence="2">
    <name type="scientific">Ensete ventricosum</name>
    <name type="common">Abyssinian banana</name>
    <name type="synonym">Musa ensete</name>
    <dbReference type="NCBI Taxonomy" id="4639"/>
    <lineage>
        <taxon>Eukaryota</taxon>
        <taxon>Viridiplantae</taxon>
        <taxon>Streptophyta</taxon>
        <taxon>Embryophyta</taxon>
        <taxon>Tracheophyta</taxon>
        <taxon>Spermatophyta</taxon>
        <taxon>Magnoliopsida</taxon>
        <taxon>Liliopsida</taxon>
        <taxon>Zingiberales</taxon>
        <taxon>Musaceae</taxon>
        <taxon>Ensete</taxon>
    </lineage>
</organism>
<keyword evidence="1" id="KW-0732">Signal</keyword>
<dbReference type="GO" id="GO:0070652">
    <property type="term" value="C:HAUS complex"/>
    <property type="evidence" value="ECO:0007669"/>
    <property type="project" value="InterPro"/>
</dbReference>
<gene>
    <name evidence="2" type="ORF">BHM03_00022116</name>
</gene>
<accession>A0A445MGF0</accession>
<feature type="chain" id="PRO_5019353223" evidence="1">
    <location>
        <begin position="23"/>
        <end position="225"/>
    </location>
</feature>
<evidence type="ECO:0000256" key="1">
    <source>
        <dbReference type="SAM" id="SignalP"/>
    </source>
</evidence>
<dbReference type="AlphaFoldDB" id="A0A445MGF0"/>
<dbReference type="EMBL" id="KV875871">
    <property type="protein sequence ID" value="RZR73276.1"/>
    <property type="molecule type" value="Genomic_DNA"/>
</dbReference>
<dbReference type="PANTHER" id="PTHR34968:SF1">
    <property type="entry name" value="AUGMIN SUBUNIT 5"/>
    <property type="match status" value="1"/>
</dbReference>
<dbReference type="PANTHER" id="PTHR34968">
    <property type="entry name" value="AUGMIN SUBUNIT 5"/>
    <property type="match status" value="1"/>
</dbReference>
<protein>
    <submittedName>
        <fullName evidence="2">Uncharacterized protein</fullName>
    </submittedName>
</protein>
<reference evidence="2" key="1">
    <citation type="journal article" date="2018" name="Data Brief">
        <title>Genome sequence data from 17 accessions of Ensete ventricosum, a staple food crop for millions in Ethiopia.</title>
        <authorList>
            <person name="Yemataw Z."/>
            <person name="Muzemil S."/>
            <person name="Ambachew D."/>
            <person name="Tripathi L."/>
            <person name="Tesfaye K."/>
            <person name="Chala A."/>
            <person name="Farbos A."/>
            <person name="O'Neill P."/>
            <person name="Moore K."/>
            <person name="Grant M."/>
            <person name="Studholme D.J."/>
        </authorList>
    </citation>
    <scope>NUCLEOTIDE SEQUENCE [LARGE SCALE GENOMIC DNA]</scope>
    <source>
        <tissue evidence="2">Leaf</tissue>
    </source>
</reference>
<feature type="signal peptide" evidence="1">
    <location>
        <begin position="1"/>
        <end position="22"/>
    </location>
</feature>
<dbReference type="InterPro" id="IPR044706">
    <property type="entry name" value="AUG5_plant"/>
</dbReference>
<dbReference type="Pfam" id="PF14817">
    <property type="entry name" value="HAUS5"/>
    <property type="match status" value="1"/>
</dbReference>